<reference evidence="1" key="1">
    <citation type="journal article" date="2018" name="Med. Microbiol. Immunol.">
        <title>Macaca arctoides gammaherpesvirus 1 (strain herpesvirus Macaca arctoides): virus sequence, phylogeny and characterisation of virus-transformed macaque and rabbit cell lines.</title>
        <authorList>
            <person name="Krumbholz A."/>
            <person name="Roempke J."/>
            <person name="Liehr T."/>
            <person name="Groth M."/>
            <person name="Meerbach A."/>
            <person name="Schacke M."/>
            <person name="Maschkowitz G."/>
            <person name="Fickenscher H."/>
            <person name="Klapper W."/>
            <person name="Sauerbrei A."/>
            <person name="Wutzler P."/>
            <person name="Zell R."/>
        </authorList>
    </citation>
    <scope>NUCLEOTIDE SEQUENCE</scope>
    <source>
        <strain evidence="1">HVMA</strain>
    </source>
</reference>
<protein>
    <recommendedName>
        <fullName evidence="3">BGLF3.5</fullName>
    </recommendedName>
</protein>
<evidence type="ECO:0008006" key="3">
    <source>
        <dbReference type="Google" id="ProtNLM"/>
    </source>
</evidence>
<evidence type="ECO:0000313" key="1">
    <source>
        <dbReference type="EMBL" id="AYA49840.1"/>
    </source>
</evidence>
<dbReference type="Pfam" id="PF05852">
    <property type="entry name" value="DUF848"/>
    <property type="match status" value="1"/>
</dbReference>
<dbReference type="EMBL" id="MG471437">
    <property type="protein sequence ID" value="AYA49840.1"/>
    <property type="molecule type" value="Genomic_DNA"/>
</dbReference>
<dbReference type="GeneID" id="80540073"/>
<gene>
    <name evidence="1" type="primary">BGLF3.5</name>
</gene>
<accession>A0A3G1T4H5</accession>
<dbReference type="RefSeq" id="YP_010801366.1">
    <property type="nucleotide sequence ID" value="NC_076963.1"/>
</dbReference>
<dbReference type="InterPro" id="IPR008566">
    <property type="entry name" value="DUF848"/>
</dbReference>
<sequence>MKMSSAKRDLVAQQLRASVEKRAAVSARDRFGSDHALFETQFSSARVALETLRRAQETFESKQLISTYRRVVTSTKTQFPKINYKQLERVEELREQELEARDELRQALEPFEDHGRCDYGRGEESDELLEQWRVECLPRAPSGAPGLFGEGDCH</sequence>
<dbReference type="KEGG" id="vg:80540073"/>
<dbReference type="Proteomes" id="UP001142452">
    <property type="component" value="Segment"/>
</dbReference>
<proteinExistence type="predicted"/>
<organism evidence="1 2">
    <name type="scientific">macacine gammaherpesvirus 13</name>
    <dbReference type="NCBI Taxonomy" id="2341050"/>
    <lineage>
        <taxon>Viruses</taxon>
        <taxon>Duplodnaviria</taxon>
        <taxon>Heunggongvirae</taxon>
        <taxon>Peploviricota</taxon>
        <taxon>Herviviricetes</taxon>
        <taxon>Herpesvirales</taxon>
        <taxon>Orthoherpesviridae</taxon>
        <taxon>Gammaherpesvirinae</taxon>
        <taxon>Lymphocryptovirus</taxon>
        <taxon>Lymphocryptovirus macacinegamma13</taxon>
    </lineage>
</organism>
<evidence type="ECO:0000313" key="2">
    <source>
        <dbReference type="Proteomes" id="UP001142452"/>
    </source>
</evidence>
<name>A0A3G1T4H5_9GAMA</name>
<keyword evidence="2" id="KW-1185">Reference proteome</keyword>